<name>A0ABW5RY98_9BACI</name>
<accession>A0ABW5RY98</accession>
<proteinExistence type="predicted"/>
<dbReference type="RefSeq" id="WP_377937160.1">
    <property type="nucleotide sequence ID" value="NZ_JBHUMF010000031.1"/>
</dbReference>
<protein>
    <recommendedName>
        <fullName evidence="3">TPM domain-containing protein</fullName>
    </recommendedName>
</protein>
<evidence type="ECO:0008006" key="3">
    <source>
        <dbReference type="Google" id="ProtNLM"/>
    </source>
</evidence>
<comment type="caution">
    <text evidence="1">The sequence shown here is derived from an EMBL/GenBank/DDBJ whole genome shotgun (WGS) entry which is preliminary data.</text>
</comment>
<gene>
    <name evidence="1" type="ORF">ACFSUL_17340</name>
</gene>
<reference evidence="2" key="1">
    <citation type="journal article" date="2019" name="Int. J. Syst. Evol. Microbiol.">
        <title>The Global Catalogue of Microorganisms (GCM) 10K type strain sequencing project: providing services to taxonomists for standard genome sequencing and annotation.</title>
        <authorList>
            <consortium name="The Broad Institute Genomics Platform"/>
            <consortium name="The Broad Institute Genome Sequencing Center for Infectious Disease"/>
            <person name="Wu L."/>
            <person name="Ma J."/>
        </authorList>
    </citation>
    <scope>NUCLEOTIDE SEQUENCE [LARGE SCALE GENOMIC DNA]</scope>
    <source>
        <strain evidence="2">KCTC 3913</strain>
    </source>
</reference>
<dbReference type="Proteomes" id="UP001597506">
    <property type="component" value="Unassembled WGS sequence"/>
</dbReference>
<evidence type="ECO:0000313" key="1">
    <source>
        <dbReference type="EMBL" id="MFD2682507.1"/>
    </source>
</evidence>
<dbReference type="EMBL" id="JBHUMF010000031">
    <property type="protein sequence ID" value="MFD2682507.1"/>
    <property type="molecule type" value="Genomic_DNA"/>
</dbReference>
<evidence type="ECO:0000313" key="2">
    <source>
        <dbReference type="Proteomes" id="UP001597506"/>
    </source>
</evidence>
<keyword evidence="2" id="KW-1185">Reference proteome</keyword>
<sequence length="180" mass="20305">MTESNLPQLSPPQFTYFNEVKHSVGNDPFVTVLNIIELPHDAGYLIPVLVRNQEKAQALATIMESQKTFGNIVVYVVVIYDGQVVNPLTDTFTPQEMKKLVETALKTNRYFIFAAVERFSPGTESVYPVFSKSIIQFFNDDLSDLYNNFNEVAASVFSDVLRKEINSIPINPSTFDKSPK</sequence>
<organism evidence="1 2">
    <name type="scientific">Bacillus seohaeanensis</name>
    <dbReference type="NCBI Taxonomy" id="284580"/>
    <lineage>
        <taxon>Bacteria</taxon>
        <taxon>Bacillati</taxon>
        <taxon>Bacillota</taxon>
        <taxon>Bacilli</taxon>
        <taxon>Bacillales</taxon>
        <taxon>Bacillaceae</taxon>
        <taxon>Bacillus</taxon>
    </lineage>
</organism>